<dbReference type="Pfam" id="PF08240">
    <property type="entry name" value="ADH_N"/>
    <property type="match status" value="1"/>
</dbReference>
<sequence>MSLSPLPLDKSMAAVIATTTGGPDVLTMVERPVPRPLAGEVLISVSAAGVNRPDLMQRSGALPVPAGLSDILGLEVAGRIVGCGDAVDPALVGTAVMALVKAGGYATHVCARADQCLAIPTGLSLTEAAALPEGLFTIWHNLFDRGALRSGETLLIEGGASGIGTLALQLAQSVGANVIATAGGPEKCARIAAMGACAVDYREPGQDEAIHALTGGRGVDVVLDILGGAAVNRHLAIMAPGGRHVGLSFMTGAVAPVDLGQLMRKGIWMTSSTMRPKSDAEKAAIARDITRHILPLLGEGRVRPVISAVLPLAQAEEAHRLLEGGGNFGKIVLEMPQEA</sequence>
<keyword evidence="4" id="KW-0614">Plasmid</keyword>
<feature type="domain" description="Enoyl reductase (ER)" evidence="3">
    <location>
        <begin position="21"/>
        <end position="333"/>
    </location>
</feature>
<dbReference type="Gene3D" id="3.40.50.720">
    <property type="entry name" value="NAD(P)-binding Rossmann-like Domain"/>
    <property type="match status" value="1"/>
</dbReference>
<dbReference type="NCBIfam" id="TIGR02824">
    <property type="entry name" value="quinone_pig3"/>
    <property type="match status" value="1"/>
</dbReference>
<name>A0AA50CPJ1_9HYPH</name>
<dbReference type="GO" id="GO:0070402">
    <property type="term" value="F:NADPH binding"/>
    <property type="evidence" value="ECO:0007669"/>
    <property type="project" value="TreeGrafter"/>
</dbReference>
<dbReference type="InterPro" id="IPR020843">
    <property type="entry name" value="ER"/>
</dbReference>
<evidence type="ECO:0000256" key="1">
    <source>
        <dbReference type="ARBA" id="ARBA00022857"/>
    </source>
</evidence>
<keyword evidence="1" id="KW-0521">NADP</keyword>
<dbReference type="SMART" id="SM00829">
    <property type="entry name" value="PKS_ER"/>
    <property type="match status" value="1"/>
</dbReference>
<dbReference type="GO" id="GO:0016651">
    <property type="term" value="F:oxidoreductase activity, acting on NAD(P)H"/>
    <property type="evidence" value="ECO:0007669"/>
    <property type="project" value="TreeGrafter"/>
</dbReference>
<dbReference type="InterPro" id="IPR013154">
    <property type="entry name" value="ADH-like_N"/>
</dbReference>
<dbReference type="InterPro" id="IPR013149">
    <property type="entry name" value="ADH-like_C"/>
</dbReference>
<protein>
    <submittedName>
        <fullName evidence="4">NAD(P)H-quinone oxidoreductase</fullName>
    </submittedName>
</protein>
<dbReference type="Gene3D" id="3.90.180.10">
    <property type="entry name" value="Medium-chain alcohol dehydrogenases, catalytic domain"/>
    <property type="match status" value="1"/>
</dbReference>
<dbReference type="SUPFAM" id="SSF50129">
    <property type="entry name" value="GroES-like"/>
    <property type="match status" value="1"/>
</dbReference>
<dbReference type="InterPro" id="IPR014189">
    <property type="entry name" value="Quinone_OxRdtase_PIG3"/>
</dbReference>
<evidence type="ECO:0000313" key="4">
    <source>
        <dbReference type="EMBL" id="WLR99430.1"/>
    </source>
</evidence>
<geneLocation type="plasmid" evidence="4 5">
    <name>unnamed1</name>
</geneLocation>
<evidence type="ECO:0000313" key="5">
    <source>
        <dbReference type="Proteomes" id="UP001234585"/>
    </source>
</evidence>
<dbReference type="Pfam" id="PF00107">
    <property type="entry name" value="ADH_zinc_N"/>
    <property type="match status" value="1"/>
</dbReference>
<dbReference type="RefSeq" id="WP_306038799.1">
    <property type="nucleotide sequence ID" value="NZ_CP132303.1"/>
</dbReference>
<reference evidence="4 5" key="1">
    <citation type="submission" date="2023-08" db="EMBL/GenBank/DDBJ databases">
        <title>Pathogen: clinical or host-associated sample.</title>
        <authorList>
            <person name="Hergert J."/>
            <person name="Casey R."/>
            <person name="Wagner J."/>
            <person name="Young E.L."/>
            <person name="Oakeson K.F."/>
        </authorList>
    </citation>
    <scope>NUCLEOTIDE SEQUENCE [LARGE SCALE GENOMIC DNA]</scope>
    <source>
        <strain evidence="4 5">1760953</strain>
        <plasmid evidence="4 5">unnamed1</plasmid>
    </source>
</reference>
<dbReference type="SUPFAM" id="SSF51735">
    <property type="entry name" value="NAD(P)-binding Rossmann-fold domains"/>
    <property type="match status" value="1"/>
</dbReference>
<dbReference type="Proteomes" id="UP001234585">
    <property type="component" value="Plasmid unnamed1"/>
</dbReference>
<gene>
    <name evidence="4" type="ORF">Q9313_21845</name>
</gene>
<keyword evidence="5" id="KW-1185">Reference proteome</keyword>
<dbReference type="AlphaFoldDB" id="A0AA50CPJ1"/>
<evidence type="ECO:0000259" key="3">
    <source>
        <dbReference type="SMART" id="SM00829"/>
    </source>
</evidence>
<dbReference type="CDD" id="cd05276">
    <property type="entry name" value="p53_inducible_oxidoreductase"/>
    <property type="match status" value="1"/>
</dbReference>
<dbReference type="InterPro" id="IPR036291">
    <property type="entry name" value="NAD(P)-bd_dom_sf"/>
</dbReference>
<dbReference type="EMBL" id="CP132303">
    <property type="protein sequence ID" value="WLR99430.1"/>
    <property type="molecule type" value="Genomic_DNA"/>
</dbReference>
<dbReference type="PANTHER" id="PTHR48106">
    <property type="entry name" value="QUINONE OXIDOREDUCTASE PIG3-RELATED"/>
    <property type="match status" value="1"/>
</dbReference>
<dbReference type="PANTHER" id="PTHR48106:SF18">
    <property type="entry name" value="QUINONE OXIDOREDUCTASE PIG3"/>
    <property type="match status" value="1"/>
</dbReference>
<keyword evidence="2" id="KW-0560">Oxidoreductase</keyword>
<dbReference type="InterPro" id="IPR011032">
    <property type="entry name" value="GroES-like_sf"/>
</dbReference>
<proteinExistence type="predicted"/>
<organism evidence="4 5">
    <name type="scientific">Shinella sumterensis</name>
    <dbReference type="NCBI Taxonomy" id="1967501"/>
    <lineage>
        <taxon>Bacteria</taxon>
        <taxon>Pseudomonadati</taxon>
        <taxon>Pseudomonadota</taxon>
        <taxon>Alphaproteobacteria</taxon>
        <taxon>Hyphomicrobiales</taxon>
        <taxon>Rhizobiaceae</taxon>
        <taxon>Shinella</taxon>
    </lineage>
</organism>
<evidence type="ECO:0000256" key="2">
    <source>
        <dbReference type="ARBA" id="ARBA00023002"/>
    </source>
</evidence>
<accession>A0AA50CPJ1</accession>